<keyword evidence="6 7" id="KW-0472">Membrane</keyword>
<dbReference type="PANTHER" id="PTHR30460">
    <property type="entry name" value="MODERATE CONDUCTANCE MECHANOSENSITIVE CHANNEL YBIO"/>
    <property type="match status" value="1"/>
</dbReference>
<dbReference type="InterPro" id="IPR023408">
    <property type="entry name" value="MscS_beta-dom_sf"/>
</dbReference>
<dbReference type="InterPro" id="IPR006685">
    <property type="entry name" value="MscS_channel_2nd"/>
</dbReference>
<evidence type="ECO:0000256" key="3">
    <source>
        <dbReference type="ARBA" id="ARBA00022475"/>
    </source>
</evidence>
<comment type="similarity">
    <text evidence="2">Belongs to the MscS (TC 1.A.23) family.</text>
</comment>
<dbReference type="FunFam" id="3.30.70.100:FF:000018">
    <property type="entry name" value="MscS mechanosensitive ion channel"/>
    <property type="match status" value="1"/>
</dbReference>
<dbReference type="PANTHER" id="PTHR30460:SF0">
    <property type="entry name" value="MODERATE CONDUCTANCE MECHANOSENSITIVE CHANNEL YBIO"/>
    <property type="match status" value="1"/>
</dbReference>
<feature type="transmembrane region" description="Helical" evidence="7">
    <location>
        <begin position="372"/>
        <end position="393"/>
    </location>
</feature>
<comment type="caution">
    <text evidence="10">The sequence shown here is derived from an EMBL/GenBank/DDBJ whole genome shotgun (WGS) entry which is preliminary data.</text>
</comment>
<dbReference type="Gene3D" id="1.10.287.1260">
    <property type="match status" value="1"/>
</dbReference>
<feature type="domain" description="Mechanosensitive ion channel MscS C-terminal" evidence="9">
    <location>
        <begin position="547"/>
        <end position="634"/>
    </location>
</feature>
<feature type="transmembrane region" description="Helical" evidence="7">
    <location>
        <begin position="343"/>
        <end position="366"/>
    </location>
</feature>
<sequence length="665" mass="75992">MIKKIYKYSLIIILSFIFCVGFSPQALSQIPFMPSFNTNTGLPETPAWDLNRARACGRSLCSDVFFYGNRNLRINTRLLSAFNKDMIIVASPRNIDRPIQEVAFEVEQRARSIQNIFRQIFESMADSGEIGKLPQQKLQFWFSTKRKPLHPLTPVVDIGVENNQKVIFIAAKPELNITQQTLITVTRVDARANNQTIDDLAERWRRIVINSLSEALWGLEMDRQQPLLRIQISLVTVAIALLCILIIKFFAKLAYKWRRNLSNKLKEIQKSLLVDPEAKPVERNYTSESGEIGDSAQNNPFQNMFDNGRKMFFEGISFSAKLIPSLVLKKQNIIRQQINISELISSLLFLSQFTIVLFTISSIAFTYRETRFLFNLFLIQAVLLPVIWILMILTDKFVDFWIDYALNRWAKEKQELEPESNRANLRVNTYSPALRGATTFIFGAIAVFMSLSVVGLSPNVLAGAGAVAVVFAFLSRNLLEDMLNGILILITDRYAVGDVVEINGLGGFVESMNLYTTSLRDLDGNLKVIPNGKIFTVINATKDWSRVNFTVEINWDADIKKTINVLQNVADQMYRDSYWHEKMLSSAEILGIDKINHEGIMIRLLIKTKPIQQWDVGREYRWRVKEAFDLAGIRTGVPQTEIIHRHEENNNSLKLSANGKNFWSN</sequence>
<evidence type="ECO:0000256" key="2">
    <source>
        <dbReference type="ARBA" id="ARBA00008017"/>
    </source>
</evidence>
<dbReference type="RefSeq" id="WP_155083306.1">
    <property type="nucleotide sequence ID" value="NZ_WMIA01000005.1"/>
</dbReference>
<evidence type="ECO:0000256" key="5">
    <source>
        <dbReference type="ARBA" id="ARBA00022989"/>
    </source>
</evidence>
<feature type="transmembrane region" description="Helical" evidence="7">
    <location>
        <begin position="230"/>
        <end position="251"/>
    </location>
</feature>
<dbReference type="Gene3D" id="2.30.30.60">
    <property type="match status" value="1"/>
</dbReference>
<dbReference type="SUPFAM" id="SSF50182">
    <property type="entry name" value="Sm-like ribonucleoproteins"/>
    <property type="match status" value="1"/>
</dbReference>
<dbReference type="InterPro" id="IPR045276">
    <property type="entry name" value="YbiO_bact"/>
</dbReference>
<reference evidence="10 11" key="1">
    <citation type="submission" date="2019-11" db="EMBL/GenBank/DDBJ databases">
        <title>Isolation of a new High Light Tolerant Cyanobacteria.</title>
        <authorList>
            <person name="Dobson Z."/>
            <person name="Vaughn N."/>
            <person name="Vaughn M."/>
            <person name="Fromme P."/>
            <person name="Mazor Y."/>
        </authorList>
    </citation>
    <scope>NUCLEOTIDE SEQUENCE [LARGE SCALE GENOMIC DNA]</scope>
    <source>
        <strain evidence="10 11">0216</strain>
    </source>
</reference>
<evidence type="ECO:0000259" key="8">
    <source>
        <dbReference type="Pfam" id="PF00924"/>
    </source>
</evidence>
<keyword evidence="4 7" id="KW-0812">Transmembrane</keyword>
<evidence type="ECO:0000313" key="10">
    <source>
        <dbReference type="EMBL" id="MTF38409.1"/>
    </source>
</evidence>
<evidence type="ECO:0000256" key="6">
    <source>
        <dbReference type="ARBA" id="ARBA00023136"/>
    </source>
</evidence>
<feature type="domain" description="Mechanosensitive ion channel MscS" evidence="8">
    <location>
        <begin position="477"/>
        <end position="541"/>
    </location>
</feature>
<accession>A0A844GU52</accession>
<evidence type="ECO:0000313" key="11">
    <source>
        <dbReference type="Proteomes" id="UP000437131"/>
    </source>
</evidence>
<evidence type="ECO:0000256" key="7">
    <source>
        <dbReference type="SAM" id="Phobius"/>
    </source>
</evidence>
<comment type="subcellular location">
    <subcellularLocation>
        <location evidence="1">Cell membrane</location>
        <topology evidence="1">Multi-pass membrane protein</topology>
    </subcellularLocation>
</comment>
<dbReference type="SUPFAM" id="SSF82689">
    <property type="entry name" value="Mechanosensitive channel protein MscS (YggB), C-terminal domain"/>
    <property type="match status" value="1"/>
</dbReference>
<dbReference type="Gene3D" id="3.30.70.100">
    <property type="match status" value="1"/>
</dbReference>
<gene>
    <name evidence="10" type="ORF">GGC33_05675</name>
</gene>
<dbReference type="InterPro" id="IPR010920">
    <property type="entry name" value="LSM_dom_sf"/>
</dbReference>
<dbReference type="GO" id="GO:0005886">
    <property type="term" value="C:plasma membrane"/>
    <property type="evidence" value="ECO:0007669"/>
    <property type="project" value="UniProtKB-SubCell"/>
</dbReference>
<feature type="transmembrane region" description="Helical" evidence="7">
    <location>
        <begin position="460"/>
        <end position="479"/>
    </location>
</feature>
<keyword evidence="5 7" id="KW-1133">Transmembrane helix</keyword>
<feature type="transmembrane region" description="Helical" evidence="7">
    <location>
        <begin position="432"/>
        <end position="454"/>
    </location>
</feature>
<name>A0A844GU52_9CHRO</name>
<dbReference type="AlphaFoldDB" id="A0A844GU52"/>
<evidence type="ECO:0000259" key="9">
    <source>
        <dbReference type="Pfam" id="PF21082"/>
    </source>
</evidence>
<protein>
    <submittedName>
        <fullName evidence="10">Mechanosensitive ion channel</fullName>
    </submittedName>
</protein>
<dbReference type="GO" id="GO:0008381">
    <property type="term" value="F:mechanosensitive monoatomic ion channel activity"/>
    <property type="evidence" value="ECO:0007669"/>
    <property type="project" value="InterPro"/>
</dbReference>
<evidence type="ECO:0000256" key="1">
    <source>
        <dbReference type="ARBA" id="ARBA00004651"/>
    </source>
</evidence>
<dbReference type="InterPro" id="IPR011066">
    <property type="entry name" value="MscS_channel_C_sf"/>
</dbReference>
<proteinExistence type="inferred from homology"/>
<dbReference type="Proteomes" id="UP000437131">
    <property type="component" value="Unassembled WGS sequence"/>
</dbReference>
<dbReference type="Pfam" id="PF00924">
    <property type="entry name" value="MS_channel_2nd"/>
    <property type="match status" value="1"/>
</dbReference>
<organism evidence="10 11">
    <name type="scientific">Cyanobacterium aponinum 0216</name>
    <dbReference type="NCBI Taxonomy" id="2676140"/>
    <lineage>
        <taxon>Bacteria</taxon>
        <taxon>Bacillati</taxon>
        <taxon>Cyanobacteriota</taxon>
        <taxon>Cyanophyceae</taxon>
        <taxon>Oscillatoriophycideae</taxon>
        <taxon>Chroococcales</taxon>
        <taxon>Geminocystaceae</taxon>
        <taxon>Cyanobacterium</taxon>
    </lineage>
</organism>
<dbReference type="EMBL" id="WMIA01000005">
    <property type="protein sequence ID" value="MTF38409.1"/>
    <property type="molecule type" value="Genomic_DNA"/>
</dbReference>
<keyword evidence="3" id="KW-1003">Cell membrane</keyword>
<evidence type="ECO:0000256" key="4">
    <source>
        <dbReference type="ARBA" id="ARBA00022692"/>
    </source>
</evidence>
<dbReference type="InterPro" id="IPR049278">
    <property type="entry name" value="MS_channel_C"/>
</dbReference>
<dbReference type="Pfam" id="PF21082">
    <property type="entry name" value="MS_channel_3rd"/>
    <property type="match status" value="1"/>
</dbReference>